<dbReference type="PANTHER" id="PTHR24070">
    <property type="entry name" value="RAS, DI-RAS, AND RHEB FAMILY MEMBERS OF SMALL GTPASE SUPERFAMILY"/>
    <property type="match status" value="1"/>
</dbReference>
<dbReference type="AlphaFoldDB" id="A0A5J4V5J2"/>
<dbReference type="SMR" id="A0A5J4V5J2"/>
<dbReference type="GO" id="GO:0003924">
    <property type="term" value="F:GTPase activity"/>
    <property type="evidence" value="ECO:0007669"/>
    <property type="project" value="InterPro"/>
</dbReference>
<sequence length="187" mass="21038">MEYKLAVLGGAAVGKSSIVVRYIRDSFTDTYDPTIEDSYKKPDEFEGKARMLDILDTAGMADYSSLRTQYMEKGIGFILVYSIVSLKSFREIEPLIKQIYEVKQKDPAKTKIPIIVVANKIDLDAPGERAVSADEGKRLADQYNAAFLEASAKTNINIRDIFAKIVNLVDNSEFRHKEKKKSVCPFL</sequence>
<gene>
    <name evidence="3" type="ORF">EZS28_027078</name>
</gene>
<dbReference type="InterPro" id="IPR005225">
    <property type="entry name" value="Small_GTP-bd"/>
</dbReference>
<dbReference type="Gene3D" id="3.40.50.300">
    <property type="entry name" value="P-loop containing nucleotide triphosphate hydrolases"/>
    <property type="match status" value="1"/>
</dbReference>
<dbReference type="NCBIfam" id="TIGR00231">
    <property type="entry name" value="small_GTP"/>
    <property type="match status" value="1"/>
</dbReference>
<accession>A0A5J4V5J2</accession>
<protein>
    <submittedName>
        <fullName evidence="3">Putative small Gprotein</fullName>
    </submittedName>
</protein>
<dbReference type="PRINTS" id="PR00449">
    <property type="entry name" value="RASTRNSFRMNG"/>
</dbReference>
<dbReference type="PROSITE" id="PS51421">
    <property type="entry name" value="RAS"/>
    <property type="match status" value="1"/>
</dbReference>
<dbReference type="InterPro" id="IPR001806">
    <property type="entry name" value="Small_GTPase"/>
</dbReference>
<keyword evidence="1" id="KW-0547">Nucleotide-binding</keyword>
<dbReference type="PROSITE" id="PS51420">
    <property type="entry name" value="RHO"/>
    <property type="match status" value="1"/>
</dbReference>
<dbReference type="CDD" id="cd00876">
    <property type="entry name" value="Ras"/>
    <property type="match status" value="1"/>
</dbReference>
<evidence type="ECO:0000256" key="1">
    <source>
        <dbReference type="ARBA" id="ARBA00022741"/>
    </source>
</evidence>
<dbReference type="InterPro" id="IPR027417">
    <property type="entry name" value="P-loop_NTPase"/>
</dbReference>
<dbReference type="GO" id="GO:0016020">
    <property type="term" value="C:membrane"/>
    <property type="evidence" value="ECO:0007669"/>
    <property type="project" value="InterPro"/>
</dbReference>
<dbReference type="Pfam" id="PF00071">
    <property type="entry name" value="Ras"/>
    <property type="match status" value="1"/>
</dbReference>
<dbReference type="OrthoDB" id="5976022at2759"/>
<evidence type="ECO:0000256" key="2">
    <source>
        <dbReference type="ARBA" id="ARBA00023134"/>
    </source>
</evidence>
<evidence type="ECO:0000313" key="3">
    <source>
        <dbReference type="EMBL" id="KAA6377395.1"/>
    </source>
</evidence>
<dbReference type="SMART" id="SM00174">
    <property type="entry name" value="RHO"/>
    <property type="match status" value="1"/>
</dbReference>
<name>A0A5J4V5J2_9EUKA</name>
<dbReference type="EMBL" id="SNRW01009855">
    <property type="protein sequence ID" value="KAA6377395.1"/>
    <property type="molecule type" value="Genomic_DNA"/>
</dbReference>
<dbReference type="GO" id="GO:0007165">
    <property type="term" value="P:signal transduction"/>
    <property type="evidence" value="ECO:0007669"/>
    <property type="project" value="InterPro"/>
</dbReference>
<dbReference type="SMART" id="SM00173">
    <property type="entry name" value="RAS"/>
    <property type="match status" value="1"/>
</dbReference>
<keyword evidence="2" id="KW-0342">GTP-binding</keyword>
<dbReference type="FunFam" id="3.40.50.300:FF:001423">
    <property type="entry name" value="Ras family GTPase"/>
    <property type="match status" value="1"/>
</dbReference>
<organism evidence="3 4">
    <name type="scientific">Streblomastix strix</name>
    <dbReference type="NCBI Taxonomy" id="222440"/>
    <lineage>
        <taxon>Eukaryota</taxon>
        <taxon>Metamonada</taxon>
        <taxon>Preaxostyla</taxon>
        <taxon>Oxymonadida</taxon>
        <taxon>Streblomastigidae</taxon>
        <taxon>Streblomastix</taxon>
    </lineage>
</organism>
<dbReference type="InterPro" id="IPR020849">
    <property type="entry name" value="Small_GTPase_Ras-type"/>
</dbReference>
<evidence type="ECO:0000313" key="4">
    <source>
        <dbReference type="Proteomes" id="UP000324800"/>
    </source>
</evidence>
<dbReference type="SMART" id="SM00175">
    <property type="entry name" value="RAB"/>
    <property type="match status" value="1"/>
</dbReference>
<reference evidence="3 4" key="1">
    <citation type="submission" date="2019-03" db="EMBL/GenBank/DDBJ databases">
        <title>Single cell metagenomics reveals metabolic interactions within the superorganism composed of flagellate Streblomastix strix and complex community of Bacteroidetes bacteria on its surface.</title>
        <authorList>
            <person name="Treitli S.C."/>
            <person name="Kolisko M."/>
            <person name="Husnik F."/>
            <person name="Keeling P."/>
            <person name="Hampl V."/>
        </authorList>
    </citation>
    <scope>NUCLEOTIDE SEQUENCE [LARGE SCALE GENOMIC DNA]</scope>
    <source>
        <strain evidence="3">ST1C</strain>
    </source>
</reference>
<comment type="caution">
    <text evidence="3">The sequence shown here is derived from an EMBL/GenBank/DDBJ whole genome shotgun (WGS) entry which is preliminary data.</text>
</comment>
<proteinExistence type="predicted"/>
<dbReference type="SUPFAM" id="SSF52540">
    <property type="entry name" value="P-loop containing nucleoside triphosphate hydrolases"/>
    <property type="match status" value="1"/>
</dbReference>
<dbReference type="Proteomes" id="UP000324800">
    <property type="component" value="Unassembled WGS sequence"/>
</dbReference>
<dbReference type="GO" id="GO:0005525">
    <property type="term" value="F:GTP binding"/>
    <property type="evidence" value="ECO:0007669"/>
    <property type="project" value="UniProtKB-KW"/>
</dbReference>
<dbReference type="PROSITE" id="PS51419">
    <property type="entry name" value="RAB"/>
    <property type="match status" value="1"/>
</dbReference>